<dbReference type="Gene3D" id="1.20.120.580">
    <property type="entry name" value="bsu32300-like"/>
    <property type="match status" value="1"/>
</dbReference>
<evidence type="ECO:0000256" key="4">
    <source>
        <dbReference type="ARBA" id="ARBA00024207"/>
    </source>
</evidence>
<dbReference type="InterPro" id="IPR008201">
    <property type="entry name" value="HepT-like"/>
</dbReference>
<protein>
    <recommendedName>
        <fullName evidence="7">DUF86 domain-containing protein</fullName>
    </recommendedName>
</protein>
<evidence type="ECO:0000313" key="5">
    <source>
        <dbReference type="EMBL" id="PDW01637.1"/>
    </source>
</evidence>
<comment type="caution">
    <text evidence="5">The sequence shown here is derived from an EMBL/GenBank/DDBJ whole genome shotgun (WGS) entry which is preliminary data.</text>
</comment>
<reference evidence="6" key="1">
    <citation type="submission" date="2017-08" db="EMBL/GenBank/DDBJ databases">
        <authorList>
            <person name="Grouzdev D.S."/>
            <person name="Gaisin V.A."/>
            <person name="Rysina M.S."/>
            <person name="Gorlenko V.M."/>
        </authorList>
    </citation>
    <scope>NUCLEOTIDE SEQUENCE [LARGE SCALE GENOMIC DNA]</scope>
    <source>
        <strain evidence="6">Kir15-3F</strain>
    </source>
</reference>
<evidence type="ECO:0000256" key="2">
    <source>
        <dbReference type="ARBA" id="ARBA00022722"/>
    </source>
</evidence>
<dbReference type="NCBIfam" id="NF047751">
    <property type="entry name" value="HepT_toxin"/>
    <property type="match status" value="1"/>
</dbReference>
<dbReference type="GO" id="GO:0004540">
    <property type="term" value="F:RNA nuclease activity"/>
    <property type="evidence" value="ECO:0007669"/>
    <property type="project" value="InterPro"/>
</dbReference>
<accession>A0A2A6REY4</accession>
<dbReference type="Pfam" id="PF01934">
    <property type="entry name" value="HepT-like"/>
    <property type="match status" value="1"/>
</dbReference>
<organism evidence="5 6">
    <name type="scientific">Candidatus Viridilinea mediisalina</name>
    <dbReference type="NCBI Taxonomy" id="2024553"/>
    <lineage>
        <taxon>Bacteria</taxon>
        <taxon>Bacillati</taxon>
        <taxon>Chloroflexota</taxon>
        <taxon>Chloroflexia</taxon>
        <taxon>Chloroflexales</taxon>
        <taxon>Chloroflexineae</taxon>
        <taxon>Oscillochloridaceae</taxon>
        <taxon>Candidatus Viridilinea</taxon>
    </lineage>
</organism>
<evidence type="ECO:0000256" key="3">
    <source>
        <dbReference type="ARBA" id="ARBA00022801"/>
    </source>
</evidence>
<evidence type="ECO:0000256" key="1">
    <source>
        <dbReference type="ARBA" id="ARBA00022649"/>
    </source>
</evidence>
<dbReference type="Proteomes" id="UP000220527">
    <property type="component" value="Unassembled WGS sequence"/>
</dbReference>
<sequence length="121" mass="13654">MRDLAAYEHASQAEIEAHHYAVERMIELMIGVASDLLFHLLSERDLHPTSYREAFKLAGEVGMLPPDLSTSLQQAAGMRNIIVHLYEELDYAIIHQSIALLLQDMAQFVALAEGWVPHDSR</sequence>
<dbReference type="GO" id="GO:0016787">
    <property type="term" value="F:hydrolase activity"/>
    <property type="evidence" value="ECO:0007669"/>
    <property type="project" value="UniProtKB-KW"/>
</dbReference>
<keyword evidence="1" id="KW-1277">Toxin-antitoxin system</keyword>
<dbReference type="OrthoDB" id="161881at2"/>
<keyword evidence="3" id="KW-0378">Hydrolase</keyword>
<keyword evidence="2" id="KW-0540">Nuclease</keyword>
<dbReference type="SUPFAM" id="SSF81593">
    <property type="entry name" value="Nucleotidyltransferase substrate binding subunit/domain"/>
    <property type="match status" value="1"/>
</dbReference>
<gene>
    <name evidence="5" type="ORF">CJ255_18195</name>
</gene>
<dbReference type="AlphaFoldDB" id="A0A2A6REY4"/>
<dbReference type="PANTHER" id="PTHR33397">
    <property type="entry name" value="UPF0331 PROTEIN YUTE"/>
    <property type="match status" value="1"/>
</dbReference>
<keyword evidence="6" id="KW-1185">Reference proteome</keyword>
<evidence type="ECO:0008006" key="7">
    <source>
        <dbReference type="Google" id="ProtNLM"/>
    </source>
</evidence>
<dbReference type="EMBL" id="NQWI01000122">
    <property type="protein sequence ID" value="PDW01637.1"/>
    <property type="molecule type" value="Genomic_DNA"/>
</dbReference>
<dbReference type="GO" id="GO:0110001">
    <property type="term" value="C:toxin-antitoxin complex"/>
    <property type="evidence" value="ECO:0007669"/>
    <property type="project" value="InterPro"/>
</dbReference>
<dbReference type="PANTHER" id="PTHR33397:SF5">
    <property type="entry name" value="RNASE YUTE-RELATED"/>
    <property type="match status" value="1"/>
</dbReference>
<evidence type="ECO:0000313" key="6">
    <source>
        <dbReference type="Proteomes" id="UP000220527"/>
    </source>
</evidence>
<dbReference type="InterPro" id="IPR052379">
    <property type="entry name" value="Type_VII_TA_RNase"/>
</dbReference>
<proteinExistence type="inferred from homology"/>
<name>A0A2A6REY4_9CHLR</name>
<dbReference type="InterPro" id="IPR037038">
    <property type="entry name" value="HepT-like_sf"/>
</dbReference>
<comment type="similarity">
    <text evidence="4">Belongs to the HepT RNase toxin family.</text>
</comment>